<evidence type="ECO:0000256" key="5">
    <source>
        <dbReference type="ARBA" id="ARBA00022454"/>
    </source>
</evidence>
<evidence type="ECO:0000256" key="8">
    <source>
        <dbReference type="ARBA" id="ARBA00022776"/>
    </source>
</evidence>
<name>A0A1J9RWM5_9PEZI</name>
<evidence type="ECO:0000256" key="12">
    <source>
        <dbReference type="SAM" id="MobiDB-lite"/>
    </source>
</evidence>
<dbReference type="GO" id="GO:0003682">
    <property type="term" value="F:chromatin binding"/>
    <property type="evidence" value="ECO:0007669"/>
    <property type="project" value="TreeGrafter"/>
</dbReference>
<feature type="compositionally biased region" description="Acidic residues" evidence="12">
    <location>
        <begin position="182"/>
        <end position="194"/>
    </location>
</feature>
<dbReference type="PANTHER" id="PTHR13108">
    <property type="entry name" value="CONDENSIN COMPLEX SUBUNIT 2"/>
    <property type="match status" value="1"/>
</dbReference>
<dbReference type="PIRSF" id="PIRSF017126">
    <property type="entry name" value="Condensin_H"/>
    <property type="match status" value="1"/>
</dbReference>
<evidence type="ECO:0000256" key="7">
    <source>
        <dbReference type="ARBA" id="ARBA00022618"/>
    </source>
</evidence>
<dbReference type="Proteomes" id="UP000183809">
    <property type="component" value="Unassembled WGS sequence"/>
</dbReference>
<dbReference type="InterPro" id="IPR022816">
    <property type="entry name" value="Condensin_barren_su2"/>
</dbReference>
<dbReference type="Pfam" id="PF05786">
    <property type="entry name" value="Cnd2"/>
    <property type="match status" value="1"/>
</dbReference>
<dbReference type="STRING" id="236234.A0A1J9RWM5"/>
<feature type="region of interest" description="Disordered" evidence="12">
    <location>
        <begin position="340"/>
        <end position="372"/>
    </location>
</feature>
<evidence type="ECO:0000256" key="4">
    <source>
        <dbReference type="ARBA" id="ARBA00016065"/>
    </source>
</evidence>
<feature type="region of interest" description="Disordered" evidence="12">
    <location>
        <begin position="1"/>
        <end position="32"/>
    </location>
</feature>
<keyword evidence="6" id="KW-0963">Cytoplasm</keyword>
<reference evidence="13 14" key="1">
    <citation type="submission" date="2016-10" db="EMBL/GenBank/DDBJ databases">
        <title>Proteomics and genomics reveal pathogen-plant mechanisms compatible with a hemibiotrophic lifestyle of Diplodia corticola.</title>
        <authorList>
            <person name="Fernandes I."/>
            <person name="De Jonge R."/>
            <person name="Van De Peer Y."/>
            <person name="Devreese B."/>
            <person name="Alves A."/>
            <person name="Esteves A.C."/>
        </authorList>
    </citation>
    <scope>NUCLEOTIDE SEQUENCE [LARGE SCALE GENOMIC DNA]</scope>
    <source>
        <strain evidence="13 14">CBS 112549</strain>
    </source>
</reference>
<dbReference type="GO" id="GO:0007076">
    <property type="term" value="P:mitotic chromosome condensation"/>
    <property type="evidence" value="ECO:0007669"/>
    <property type="project" value="InterPro"/>
</dbReference>
<feature type="compositionally biased region" description="Acidic residues" evidence="12">
    <location>
        <begin position="267"/>
        <end position="299"/>
    </location>
</feature>
<feature type="region of interest" description="Disordered" evidence="12">
    <location>
        <begin position="482"/>
        <end position="502"/>
    </location>
</feature>
<keyword evidence="9 11" id="KW-0226">DNA condensation</keyword>
<evidence type="ECO:0000256" key="10">
    <source>
        <dbReference type="ARBA" id="ARBA00023306"/>
    </source>
</evidence>
<feature type="region of interest" description="Disordered" evidence="12">
    <location>
        <begin position="571"/>
        <end position="590"/>
    </location>
</feature>
<evidence type="ECO:0000256" key="6">
    <source>
        <dbReference type="ARBA" id="ARBA00022490"/>
    </source>
</evidence>
<evidence type="ECO:0000256" key="9">
    <source>
        <dbReference type="ARBA" id="ARBA00023067"/>
    </source>
</evidence>
<evidence type="ECO:0000313" key="13">
    <source>
        <dbReference type="EMBL" id="OJD32775.1"/>
    </source>
</evidence>
<dbReference type="AlphaFoldDB" id="A0A1J9RWM5"/>
<dbReference type="EMBL" id="MNUE01000036">
    <property type="protein sequence ID" value="OJD32775.1"/>
    <property type="molecule type" value="Genomic_DNA"/>
</dbReference>
<protein>
    <recommendedName>
        <fullName evidence="4 11">Condensin complex subunit 2</fullName>
    </recommendedName>
</protein>
<dbReference type="OrthoDB" id="362021at2759"/>
<keyword evidence="10 11" id="KW-0131">Cell cycle</keyword>
<feature type="compositionally biased region" description="Basic and acidic residues" evidence="12">
    <location>
        <begin position="300"/>
        <end position="309"/>
    </location>
</feature>
<proteinExistence type="inferred from homology"/>
<evidence type="ECO:0000256" key="11">
    <source>
        <dbReference type="PIRNR" id="PIRNR017126"/>
    </source>
</evidence>
<evidence type="ECO:0000256" key="1">
    <source>
        <dbReference type="ARBA" id="ARBA00004286"/>
    </source>
</evidence>
<gene>
    <name evidence="13" type="ORF">BKCO1_3600068</name>
</gene>
<dbReference type="GO" id="GO:0000796">
    <property type="term" value="C:condensin complex"/>
    <property type="evidence" value="ECO:0007669"/>
    <property type="project" value="InterPro"/>
</dbReference>
<comment type="function">
    <text evidence="11">Regulatory subunit of the condensin complex, a complex required for conversion of interphase chromatin into mitotic-like condense chromosomes.</text>
</comment>
<keyword evidence="5" id="KW-0158">Chromosome</keyword>
<evidence type="ECO:0000256" key="3">
    <source>
        <dbReference type="ARBA" id="ARBA00009471"/>
    </source>
</evidence>
<keyword evidence="8 11" id="KW-0498">Mitosis</keyword>
<dbReference type="GeneID" id="31015200"/>
<dbReference type="GO" id="GO:0051301">
    <property type="term" value="P:cell division"/>
    <property type="evidence" value="ECO:0007669"/>
    <property type="project" value="UniProtKB-KW"/>
</dbReference>
<feature type="region of interest" description="Disordered" evidence="12">
    <location>
        <begin position="169"/>
        <end position="212"/>
    </location>
</feature>
<keyword evidence="7 11" id="KW-0132">Cell division</keyword>
<organism evidence="13 14">
    <name type="scientific">Diplodia corticola</name>
    <dbReference type="NCBI Taxonomy" id="236234"/>
    <lineage>
        <taxon>Eukaryota</taxon>
        <taxon>Fungi</taxon>
        <taxon>Dikarya</taxon>
        <taxon>Ascomycota</taxon>
        <taxon>Pezizomycotina</taxon>
        <taxon>Dothideomycetes</taxon>
        <taxon>Dothideomycetes incertae sedis</taxon>
        <taxon>Botryosphaeriales</taxon>
        <taxon>Botryosphaeriaceae</taxon>
        <taxon>Diplodia</taxon>
    </lineage>
</organism>
<comment type="caution">
    <text evidence="13">The sequence shown here is derived from an EMBL/GenBank/DDBJ whole genome shotgun (WGS) entry which is preliminary data.</text>
</comment>
<feature type="region of interest" description="Disordered" evidence="12">
    <location>
        <begin position="267"/>
        <end position="309"/>
    </location>
</feature>
<comment type="subcellular location">
    <subcellularLocation>
        <location evidence="1">Chromosome</location>
    </subcellularLocation>
    <subcellularLocation>
        <location evidence="2">Cytoplasm</location>
    </subcellularLocation>
</comment>
<evidence type="ECO:0000256" key="2">
    <source>
        <dbReference type="ARBA" id="ARBA00004496"/>
    </source>
</evidence>
<sequence>MPRARDRYSSAATPHKHTPIKVPLNDDKQEKAKRLQSRQALHETQMNQIRAAATPVRRRQTLTGQSQYTAGENDDSFLVGGDAVTPMKRVPILANFEEWMKMATDNKINANNSWNFALIDYFHDMSLLKEGDSVNFQRASCTLDGCVKIYTSRIDSVATETGKLLSGLATSNDNKRRKGDDADGDADDDEEEGEDGQRKKARKRAQRSAESTLASSFAQLQLKKMDMELSVDPLFKKASADFDEGGAKGLLLNHLAIDATGRIVFDSSDDIEPAQPGAEEDDQAQEQEQDGDAMDVDGGEETKPEPESNHADIDIAGLAAKFFPDLSVLDGQDICPSLKDFDLSDPNATNLPFLKAPDDWRNDAQDDDEKDDGAGGFLAGGFDDDDDLGAFDLPAETGFGEGGEVWAREAALETQMRVHTMGPDGEGRGGEEGMDEDGGFDGDYGVTLTAGREQDQENILNYFDKALSKNWAGPEHWRIRRIKDSNKANEPAPTKRKEKEPFQIDFSAPMVQSTADALFTPAATSSSILLPKAQWKSKSRNLLPDDKHFSSRQLLRLFLKPKARLGAGMRIKSGLSNGRGENQKQQEPEGEMDEVFWARNEEHRGKSPENEEVPAQADYDADFFQDDGLGAVGGIDDSDIFADAREMFSPPPEFTQGAQPGDASVLNGNQEGAFGTQLVTQSRRLRPEYVQYARVAKKVDVRRLKEELWRGIGIGDPEENLDDSILQRKTPAPPAQMAEDGSLKFTDVVNNLQTVYPKKQLADISTSYCFICLLHLANEKGLVIENQENFTDLTIRKDPRAIPEGME</sequence>
<evidence type="ECO:0000313" key="14">
    <source>
        <dbReference type="Proteomes" id="UP000183809"/>
    </source>
</evidence>
<accession>A0A1J9RWM5</accession>
<keyword evidence="14" id="KW-1185">Reference proteome</keyword>
<comment type="similarity">
    <text evidence="3 11">Belongs to the CND2 (condensin subunit 2) family.</text>
</comment>
<dbReference type="PANTHER" id="PTHR13108:SF9">
    <property type="entry name" value="CONDENSIN COMPLEX SUBUNIT 2"/>
    <property type="match status" value="1"/>
</dbReference>
<dbReference type="GO" id="GO:0005737">
    <property type="term" value="C:cytoplasm"/>
    <property type="evidence" value="ECO:0007669"/>
    <property type="project" value="UniProtKB-SubCell"/>
</dbReference>
<dbReference type="RefSeq" id="XP_020129035.1">
    <property type="nucleotide sequence ID" value="XM_020274939.1"/>
</dbReference>